<organism evidence="2 3">
    <name type="scientific">Clostridium felsineum</name>
    <dbReference type="NCBI Taxonomy" id="36839"/>
    <lineage>
        <taxon>Bacteria</taxon>
        <taxon>Bacillati</taxon>
        <taxon>Bacillota</taxon>
        <taxon>Clostridia</taxon>
        <taxon>Eubacteriales</taxon>
        <taxon>Clostridiaceae</taxon>
        <taxon>Clostridium</taxon>
    </lineage>
</organism>
<proteinExistence type="predicted"/>
<keyword evidence="3" id="KW-1185">Reference proteome</keyword>
<dbReference type="AlphaFoldDB" id="A0A1S8LWU5"/>
<sequence length="285" mass="31382">MAVKILTDSTSCMSSDIVKKFEIDIVSLSVTFDHEEFKETEISNEEFYKKMKEKGIPISSQPSIKDLCNAMEAVVSTGDELLCIFISSDMSGTYSTAHIARDMILENYKNAKIEILDSKTNCMQLGFAAISAAKAAKEGKNLEEVKKSAEENLKKSRFLFIPDNLVYLRKGGRIGGASALVGNILKIIPILTVDEGKTSVFAKIRTKKKAVEAMIDRVAADAKSYGMGEMAIHHINCYDEAKKLSCEMKKKFNVEPIICDIGPVIGLHVGPGAIGIAYYTEKNMR</sequence>
<dbReference type="Gene3D" id="3.40.50.10170">
    <property type="match status" value="1"/>
</dbReference>
<dbReference type="RefSeq" id="WP_077834922.1">
    <property type="nucleotide sequence ID" value="NZ_CP096983.1"/>
</dbReference>
<evidence type="ECO:0000313" key="3">
    <source>
        <dbReference type="Proteomes" id="UP000190951"/>
    </source>
</evidence>
<protein>
    <submittedName>
        <fullName evidence="2">Protein DegV</fullName>
    </submittedName>
</protein>
<dbReference type="EMBL" id="CP096983">
    <property type="protein sequence ID" value="URZ13423.1"/>
    <property type="molecule type" value="Genomic_DNA"/>
</dbReference>
<dbReference type="PROSITE" id="PS51482">
    <property type="entry name" value="DEGV"/>
    <property type="match status" value="1"/>
</dbReference>
<evidence type="ECO:0000256" key="1">
    <source>
        <dbReference type="ARBA" id="ARBA00023121"/>
    </source>
</evidence>
<keyword evidence="1" id="KW-0446">Lipid-binding</keyword>
<dbReference type="KEGG" id="crw:CROST_041890"/>
<dbReference type="InterPro" id="IPR043168">
    <property type="entry name" value="DegV_C"/>
</dbReference>
<dbReference type="InterPro" id="IPR003797">
    <property type="entry name" value="DegV"/>
</dbReference>
<evidence type="ECO:0000313" key="2">
    <source>
        <dbReference type="EMBL" id="URZ13423.1"/>
    </source>
</evidence>
<dbReference type="SUPFAM" id="SSF82549">
    <property type="entry name" value="DAK1/DegV-like"/>
    <property type="match status" value="1"/>
</dbReference>
<dbReference type="Pfam" id="PF02645">
    <property type="entry name" value="DegV"/>
    <property type="match status" value="1"/>
</dbReference>
<name>A0A1S8LWU5_9CLOT</name>
<dbReference type="NCBIfam" id="TIGR00762">
    <property type="entry name" value="DegV"/>
    <property type="match status" value="1"/>
</dbReference>
<dbReference type="PANTHER" id="PTHR33434:SF2">
    <property type="entry name" value="FATTY ACID-BINDING PROTEIN TM_1468"/>
    <property type="match status" value="1"/>
</dbReference>
<dbReference type="Proteomes" id="UP000190951">
    <property type="component" value="Chromosome"/>
</dbReference>
<dbReference type="GO" id="GO:0008289">
    <property type="term" value="F:lipid binding"/>
    <property type="evidence" value="ECO:0007669"/>
    <property type="project" value="UniProtKB-KW"/>
</dbReference>
<dbReference type="STRING" id="84029.CROST_30070"/>
<accession>A0A1S8LWU5</accession>
<reference evidence="2 3" key="1">
    <citation type="submission" date="2022-04" db="EMBL/GenBank/DDBJ databases">
        <title>Genome sequence of C. roseum typestrain.</title>
        <authorList>
            <person name="Poehlein A."/>
            <person name="Schoch T."/>
            <person name="Duerre P."/>
            <person name="Daniel R."/>
        </authorList>
    </citation>
    <scope>NUCLEOTIDE SEQUENCE [LARGE SCALE GENOMIC DNA]</scope>
    <source>
        <strain evidence="2 3">DSM 7320</strain>
    </source>
</reference>
<gene>
    <name evidence="2" type="primary">degV</name>
    <name evidence="2" type="ORF">CROST_041890</name>
</gene>
<dbReference type="InterPro" id="IPR050270">
    <property type="entry name" value="DegV_domain_contain"/>
</dbReference>
<dbReference type="Gene3D" id="3.30.1180.10">
    <property type="match status" value="1"/>
</dbReference>
<dbReference type="PANTHER" id="PTHR33434">
    <property type="entry name" value="DEGV DOMAIN-CONTAINING PROTEIN DR_1986-RELATED"/>
    <property type="match status" value="1"/>
</dbReference>